<evidence type="ECO:0000259" key="2">
    <source>
        <dbReference type="Pfam" id="PF24672"/>
    </source>
</evidence>
<feature type="transmembrane region" description="Helical" evidence="1">
    <location>
        <begin position="134"/>
        <end position="151"/>
    </location>
</feature>
<proteinExistence type="predicted"/>
<keyword evidence="1" id="KW-1133">Transmembrane helix</keyword>
<comment type="caution">
    <text evidence="4">The sequence shown here is derived from an EMBL/GenBank/DDBJ whole genome shotgun (WGS) entry which is preliminary data.</text>
</comment>
<feature type="transmembrane region" description="Helical" evidence="1">
    <location>
        <begin position="182"/>
        <end position="200"/>
    </location>
</feature>
<feature type="transmembrane region" description="Helical" evidence="1">
    <location>
        <begin position="206"/>
        <end position="223"/>
    </location>
</feature>
<feature type="transmembrane region" description="Helical" evidence="1">
    <location>
        <begin position="157"/>
        <end position="173"/>
    </location>
</feature>
<keyword evidence="1" id="KW-0472">Membrane</keyword>
<dbReference type="InterPro" id="IPR056071">
    <property type="entry name" value="DUF7654"/>
</dbReference>
<evidence type="ECO:0000313" key="5">
    <source>
        <dbReference type="Proteomes" id="UP000640489"/>
    </source>
</evidence>
<feature type="domain" description="DUF7657" evidence="3">
    <location>
        <begin position="108"/>
        <end position="388"/>
    </location>
</feature>
<reference evidence="4" key="1">
    <citation type="submission" date="2020-11" db="EMBL/GenBank/DDBJ databases">
        <title>Nocardioides sp. nov., isolated from Soil of Cynanchum wilfordii Hemsley rhizosphere.</title>
        <authorList>
            <person name="Lee J.-S."/>
            <person name="Suh M.K."/>
            <person name="Kim J.-S."/>
        </authorList>
    </citation>
    <scope>NUCLEOTIDE SEQUENCE</scope>
    <source>
        <strain evidence="4">KCTC 19275</strain>
    </source>
</reference>
<accession>A0A930VEA2</accession>
<feature type="domain" description="DUF7654" evidence="2">
    <location>
        <begin position="490"/>
        <end position="626"/>
    </location>
</feature>
<dbReference type="Proteomes" id="UP000640489">
    <property type="component" value="Unassembled WGS sequence"/>
</dbReference>
<feature type="transmembrane region" description="Helical" evidence="1">
    <location>
        <begin position="398"/>
        <end position="414"/>
    </location>
</feature>
<dbReference type="Pfam" id="PF24677">
    <property type="entry name" value="DUF7657"/>
    <property type="match status" value="1"/>
</dbReference>
<feature type="transmembrane region" description="Helical" evidence="1">
    <location>
        <begin position="368"/>
        <end position="386"/>
    </location>
</feature>
<feature type="transmembrane region" description="Helical" evidence="1">
    <location>
        <begin position="230"/>
        <end position="252"/>
    </location>
</feature>
<evidence type="ECO:0000259" key="3">
    <source>
        <dbReference type="Pfam" id="PF24677"/>
    </source>
</evidence>
<protein>
    <submittedName>
        <fullName evidence="4">Uncharacterized protein</fullName>
    </submittedName>
</protein>
<dbReference type="Pfam" id="PF24672">
    <property type="entry name" value="DUF7654"/>
    <property type="match status" value="1"/>
</dbReference>
<feature type="transmembrane region" description="Helical" evidence="1">
    <location>
        <begin position="420"/>
        <end position="442"/>
    </location>
</feature>
<sequence>MALPLLGYAVVTLTGATTSSLGQLRQDPATPLAHQWGTPLPIREDEWLTQTPIALETLVHGAAQAPYLSQAPDLVDQISSGGGFSSVLFFDGNLLRLGAWLPDAMLFAAYSAFPWLLLFLTLPRLLRRLGATRPMSWLGVALCFLAPATLWWSFTPIRILGFAAAGCYLLFLARDQLAARRHLVGVLLAGIGGLCLARLASFYVPWSLTIGVPLVLASGWYLVRERADRRVSLTTIGVGAVIAVAVFAGVLWENWAALHAELTTVYPGLRRVTGQPQPPFLLFGAPGLGDLEDDPFPVLNNQSEISSAFLVCGVWAAVVWSAARRAATRPQWAAVTSLAVLTVVITSWAAVSWGVVGEHVPLLNALQSIRAAQTAGYPAALMLCLVLSRLEAGTARQAGYAAVLCFAVTAYGVSDLQRTLPSLGLVQVWVSVAAVAALVWCLTRWPRRAWPVAATTALLVVAGYNANPVVFGLGDLRGSEAAHKMHAYAVAAEADGSRWVAVVPEDTALLAANGVPTVTGYQRTGPVVSRWEQLDPDHTYEEAWNRGVSYVLMAFTLPEGSPEDALAVISAPGPALISIAILPCRLAETSLGVTHVLTPYVMHSRCVREIDTLTWNGQPRYVYELVRDG</sequence>
<feature type="transmembrane region" description="Helical" evidence="1">
    <location>
        <begin position="305"/>
        <end position="323"/>
    </location>
</feature>
<evidence type="ECO:0000256" key="1">
    <source>
        <dbReference type="SAM" id="Phobius"/>
    </source>
</evidence>
<dbReference type="EMBL" id="JADKPN010000003">
    <property type="protein sequence ID" value="MBF4763027.1"/>
    <property type="molecule type" value="Genomic_DNA"/>
</dbReference>
<dbReference type="RefSeq" id="WP_194706216.1">
    <property type="nucleotide sequence ID" value="NZ_JADKPN010000003.1"/>
</dbReference>
<name>A0A930VEA2_9ACTN</name>
<feature type="transmembrane region" description="Helical" evidence="1">
    <location>
        <begin position="104"/>
        <end position="122"/>
    </location>
</feature>
<keyword evidence="5" id="KW-1185">Reference proteome</keyword>
<dbReference type="AlphaFoldDB" id="A0A930VEA2"/>
<feature type="transmembrane region" description="Helical" evidence="1">
    <location>
        <begin position="335"/>
        <end position="356"/>
    </location>
</feature>
<evidence type="ECO:0000313" key="4">
    <source>
        <dbReference type="EMBL" id="MBF4763027.1"/>
    </source>
</evidence>
<gene>
    <name evidence="4" type="ORF">ISU07_07795</name>
</gene>
<dbReference type="InterPro" id="IPR056074">
    <property type="entry name" value="DUF7657"/>
</dbReference>
<keyword evidence="1" id="KW-0812">Transmembrane</keyword>
<organism evidence="4 5">
    <name type="scientific">Nocardioides islandensis</name>
    <dbReference type="NCBI Taxonomy" id="433663"/>
    <lineage>
        <taxon>Bacteria</taxon>
        <taxon>Bacillati</taxon>
        <taxon>Actinomycetota</taxon>
        <taxon>Actinomycetes</taxon>
        <taxon>Propionibacteriales</taxon>
        <taxon>Nocardioidaceae</taxon>
        <taxon>Nocardioides</taxon>
    </lineage>
</organism>